<dbReference type="CDD" id="cd00086">
    <property type="entry name" value="homeodomain"/>
    <property type="match status" value="1"/>
</dbReference>
<keyword evidence="4 5" id="KW-0539">Nucleus</keyword>
<dbReference type="InParanoid" id="A0A7M7TGQ0"/>
<keyword evidence="2 5" id="KW-0238">DNA-binding</keyword>
<dbReference type="PANTHER" id="PTHR24340:SF70">
    <property type="entry name" value="NK7.1, ISOFORM A"/>
    <property type="match status" value="1"/>
</dbReference>
<keyword evidence="3 5" id="KW-0371">Homeobox</keyword>
<dbReference type="Proteomes" id="UP000007110">
    <property type="component" value="Unassembled WGS sequence"/>
</dbReference>
<dbReference type="InterPro" id="IPR020479">
    <property type="entry name" value="HD_metazoa"/>
</dbReference>
<dbReference type="GO" id="GO:0006357">
    <property type="term" value="P:regulation of transcription by RNA polymerase II"/>
    <property type="evidence" value="ECO:0000318"/>
    <property type="project" value="GO_Central"/>
</dbReference>
<keyword evidence="10" id="KW-1185">Reference proteome</keyword>
<feature type="region of interest" description="Disordered" evidence="7">
    <location>
        <begin position="177"/>
        <end position="220"/>
    </location>
</feature>
<dbReference type="InterPro" id="IPR001356">
    <property type="entry name" value="HD"/>
</dbReference>
<evidence type="ECO:0000256" key="5">
    <source>
        <dbReference type="PROSITE-ProRule" id="PRU00108"/>
    </source>
</evidence>
<reference evidence="10" key="1">
    <citation type="submission" date="2015-02" db="EMBL/GenBank/DDBJ databases">
        <title>Genome sequencing for Strongylocentrotus purpuratus.</title>
        <authorList>
            <person name="Murali S."/>
            <person name="Liu Y."/>
            <person name="Vee V."/>
            <person name="English A."/>
            <person name="Wang M."/>
            <person name="Skinner E."/>
            <person name="Han Y."/>
            <person name="Muzny D.M."/>
            <person name="Worley K.C."/>
            <person name="Gibbs R.A."/>
        </authorList>
    </citation>
    <scope>NUCLEOTIDE SEQUENCE</scope>
</reference>
<sequence>MFPHCPPELMAFTPVHPSKFTPLSHFSPLGPGFPPLVAVGTWHPHTYRPPTKRVTPYFISDILGIPPDPSAVAAAAASAVDRHHAHYHYHHAQAGALARSTACPWDATTLAQAAEFHAHCRGLRASFKHAVEKSGYEKTKHDPTSCDTHFLLSHKQSKLGLDDKTIDLINNDTGGNDSDISDCKSDTSSISKRKLPVDDDDDDSSSQNPGDKEKKKKARTTFSGRQIFELEKQFEVKKYLSASERAELASLLNVTDTQVKIWFQNRRTKWKKTEGISNAEAAEHKIGGPKHIDTIRQKQIDANKGKLCDDVGLVKIDKADDKVNDSHIQLPVNDVVVESSGSVMSSTVDSAIVSDTRFDVNDHDRDTKNIETVAMKDSVCIELCRAPLERCHFPPVVKEEAQEEFSEGILKPENICHPLDRPLETDNSPSEI</sequence>
<dbReference type="SMART" id="SM00389">
    <property type="entry name" value="HOX"/>
    <property type="match status" value="1"/>
</dbReference>
<protein>
    <recommendedName>
        <fullName evidence="8">Homeobox domain-containing protein</fullName>
    </recommendedName>
</protein>
<reference evidence="9" key="2">
    <citation type="submission" date="2021-01" db="UniProtKB">
        <authorList>
            <consortium name="EnsemblMetazoa"/>
        </authorList>
    </citation>
    <scope>IDENTIFICATION</scope>
</reference>
<dbReference type="InterPro" id="IPR050394">
    <property type="entry name" value="Homeobox_NK-like"/>
</dbReference>
<dbReference type="GO" id="GO:0005634">
    <property type="term" value="C:nucleus"/>
    <property type="evidence" value="ECO:0000318"/>
    <property type="project" value="GO_Central"/>
</dbReference>
<dbReference type="Gene3D" id="1.10.10.60">
    <property type="entry name" value="Homeodomain-like"/>
    <property type="match status" value="1"/>
</dbReference>
<dbReference type="SUPFAM" id="SSF46689">
    <property type="entry name" value="Homeodomain-like"/>
    <property type="match status" value="1"/>
</dbReference>
<evidence type="ECO:0000256" key="7">
    <source>
        <dbReference type="SAM" id="MobiDB-lite"/>
    </source>
</evidence>
<dbReference type="Pfam" id="PF00046">
    <property type="entry name" value="Homeodomain"/>
    <property type="match status" value="1"/>
</dbReference>
<dbReference type="AlphaFoldDB" id="A0A7M7TGQ0"/>
<evidence type="ECO:0000256" key="4">
    <source>
        <dbReference type="ARBA" id="ARBA00023242"/>
    </source>
</evidence>
<dbReference type="GO" id="GO:0000978">
    <property type="term" value="F:RNA polymerase II cis-regulatory region sequence-specific DNA binding"/>
    <property type="evidence" value="ECO:0000318"/>
    <property type="project" value="GO_Central"/>
</dbReference>
<accession>A0A7M7TGQ0</accession>
<dbReference type="PROSITE" id="PS00027">
    <property type="entry name" value="HOMEOBOX_1"/>
    <property type="match status" value="1"/>
</dbReference>
<feature type="DNA-binding region" description="Homeobox" evidence="5">
    <location>
        <begin position="215"/>
        <end position="274"/>
    </location>
</feature>
<dbReference type="KEGG" id="spu:580883"/>
<evidence type="ECO:0000259" key="8">
    <source>
        <dbReference type="PROSITE" id="PS50071"/>
    </source>
</evidence>
<evidence type="ECO:0000256" key="6">
    <source>
        <dbReference type="RuleBase" id="RU000682"/>
    </source>
</evidence>
<proteinExistence type="predicted"/>
<dbReference type="PRINTS" id="PR00024">
    <property type="entry name" value="HOMEOBOX"/>
</dbReference>
<dbReference type="GeneID" id="580883"/>
<name>A0A7M7TGQ0_STRPU</name>
<comment type="subcellular location">
    <subcellularLocation>
        <location evidence="1 5 6">Nucleus</location>
    </subcellularLocation>
</comment>
<dbReference type="PANTHER" id="PTHR24340">
    <property type="entry name" value="HOMEOBOX PROTEIN NKX"/>
    <property type="match status" value="1"/>
</dbReference>
<dbReference type="GO" id="GO:0030154">
    <property type="term" value="P:cell differentiation"/>
    <property type="evidence" value="ECO:0000318"/>
    <property type="project" value="GO_Central"/>
</dbReference>
<dbReference type="EnsemblMetazoa" id="XM_780913">
    <property type="protein sequence ID" value="XP_786006"/>
    <property type="gene ID" value="LOC580883"/>
</dbReference>
<feature type="domain" description="Homeobox" evidence="8">
    <location>
        <begin position="213"/>
        <end position="273"/>
    </location>
</feature>
<dbReference type="RefSeq" id="XP_786006.2">
    <property type="nucleotide sequence ID" value="XM_780913.5"/>
</dbReference>
<dbReference type="InterPro" id="IPR009057">
    <property type="entry name" value="Homeodomain-like_sf"/>
</dbReference>
<dbReference type="OrthoDB" id="6159439at2759"/>
<dbReference type="OMA" id="HCPPELM"/>
<organism evidence="9 10">
    <name type="scientific">Strongylocentrotus purpuratus</name>
    <name type="common">Purple sea urchin</name>
    <dbReference type="NCBI Taxonomy" id="7668"/>
    <lineage>
        <taxon>Eukaryota</taxon>
        <taxon>Metazoa</taxon>
        <taxon>Echinodermata</taxon>
        <taxon>Eleutherozoa</taxon>
        <taxon>Echinozoa</taxon>
        <taxon>Echinoidea</taxon>
        <taxon>Euechinoidea</taxon>
        <taxon>Echinacea</taxon>
        <taxon>Camarodonta</taxon>
        <taxon>Echinidea</taxon>
        <taxon>Strongylocentrotidae</taxon>
        <taxon>Strongylocentrotus</taxon>
    </lineage>
</organism>
<evidence type="ECO:0000256" key="1">
    <source>
        <dbReference type="ARBA" id="ARBA00004123"/>
    </source>
</evidence>
<dbReference type="InterPro" id="IPR017970">
    <property type="entry name" value="Homeobox_CS"/>
</dbReference>
<dbReference type="GO" id="GO:0000981">
    <property type="term" value="F:DNA-binding transcription factor activity, RNA polymerase II-specific"/>
    <property type="evidence" value="ECO:0000318"/>
    <property type="project" value="GO_Central"/>
</dbReference>
<evidence type="ECO:0000256" key="3">
    <source>
        <dbReference type="ARBA" id="ARBA00023155"/>
    </source>
</evidence>
<dbReference type="PROSITE" id="PS50071">
    <property type="entry name" value="HOMEOBOX_2"/>
    <property type="match status" value="1"/>
</dbReference>
<evidence type="ECO:0000313" key="10">
    <source>
        <dbReference type="Proteomes" id="UP000007110"/>
    </source>
</evidence>
<evidence type="ECO:0000256" key="2">
    <source>
        <dbReference type="ARBA" id="ARBA00023125"/>
    </source>
</evidence>
<evidence type="ECO:0000313" key="9">
    <source>
        <dbReference type="EnsemblMetazoa" id="XP_786006"/>
    </source>
</evidence>